<keyword evidence="2" id="KW-1185">Reference proteome</keyword>
<reference evidence="2" key="2">
    <citation type="journal article" date="2013" name="Nat. Commun.">
        <title>Genome of the Chinese tree shrew.</title>
        <authorList>
            <person name="Fan Y."/>
            <person name="Huang Z.Y."/>
            <person name="Cao C.C."/>
            <person name="Chen C.S."/>
            <person name="Chen Y.X."/>
            <person name="Fan D.D."/>
            <person name="He J."/>
            <person name="Hou H.L."/>
            <person name="Hu L."/>
            <person name="Hu X.T."/>
            <person name="Jiang X.T."/>
            <person name="Lai R."/>
            <person name="Lang Y.S."/>
            <person name="Liang B."/>
            <person name="Liao S.G."/>
            <person name="Mu D."/>
            <person name="Ma Y.Y."/>
            <person name="Niu Y.Y."/>
            <person name="Sun X.Q."/>
            <person name="Xia J.Q."/>
            <person name="Xiao J."/>
            <person name="Xiong Z.Q."/>
            <person name="Xu L."/>
            <person name="Yang L."/>
            <person name="Zhang Y."/>
            <person name="Zhao W."/>
            <person name="Zhao X.D."/>
            <person name="Zheng Y.T."/>
            <person name="Zhou J.M."/>
            <person name="Zhu Y.B."/>
            <person name="Zhang G.J."/>
            <person name="Wang J."/>
            <person name="Yao Y.G."/>
        </authorList>
    </citation>
    <scope>NUCLEOTIDE SEQUENCE [LARGE SCALE GENOMIC DNA]</scope>
</reference>
<protein>
    <submittedName>
        <fullName evidence="1">Uncharacterized protein</fullName>
    </submittedName>
</protein>
<proteinExistence type="predicted"/>
<name>L9JCV2_TUPCH</name>
<dbReference type="EMBL" id="KB321070">
    <property type="protein sequence ID" value="ELW48183.1"/>
    <property type="molecule type" value="Genomic_DNA"/>
</dbReference>
<organism evidence="1 2">
    <name type="scientific">Tupaia chinensis</name>
    <name type="common">Chinese tree shrew</name>
    <name type="synonym">Tupaia belangeri chinensis</name>
    <dbReference type="NCBI Taxonomy" id="246437"/>
    <lineage>
        <taxon>Eukaryota</taxon>
        <taxon>Metazoa</taxon>
        <taxon>Chordata</taxon>
        <taxon>Craniata</taxon>
        <taxon>Vertebrata</taxon>
        <taxon>Euteleostomi</taxon>
        <taxon>Mammalia</taxon>
        <taxon>Eutheria</taxon>
        <taxon>Euarchontoglires</taxon>
        <taxon>Scandentia</taxon>
        <taxon>Tupaiidae</taxon>
        <taxon>Tupaia</taxon>
    </lineage>
</organism>
<dbReference type="Proteomes" id="UP000011518">
    <property type="component" value="Unassembled WGS sequence"/>
</dbReference>
<accession>L9JCV2</accession>
<sequence length="75" mass="8187">MGAVACKDKVFALDVEMAFLSAPKLLAALWAPQSYKNICPTADWLPLASAPNELAVARKSSQAYTVWAFIRQACR</sequence>
<evidence type="ECO:0000313" key="1">
    <source>
        <dbReference type="EMBL" id="ELW48183.1"/>
    </source>
</evidence>
<evidence type="ECO:0000313" key="2">
    <source>
        <dbReference type="Proteomes" id="UP000011518"/>
    </source>
</evidence>
<dbReference type="AlphaFoldDB" id="L9JCV2"/>
<reference evidence="2" key="1">
    <citation type="submission" date="2012-07" db="EMBL/GenBank/DDBJ databases">
        <title>Genome of the Chinese tree shrew, a rising model animal genetically related to primates.</title>
        <authorList>
            <person name="Zhang G."/>
            <person name="Fan Y."/>
            <person name="Yao Y."/>
            <person name="Huang Z."/>
        </authorList>
    </citation>
    <scope>NUCLEOTIDE SEQUENCE [LARGE SCALE GENOMIC DNA]</scope>
</reference>
<gene>
    <name evidence="1" type="ORF">TREES_T100000955</name>
</gene>
<dbReference type="InParanoid" id="L9JCV2"/>